<reference evidence="6 7" key="1">
    <citation type="submission" date="2018-02" db="EMBL/GenBank/DDBJ databases">
        <title>Whole genome sequencing of endophytic bacterium.</title>
        <authorList>
            <person name="Eedara R."/>
            <person name="Podile A.R."/>
        </authorList>
    </citation>
    <scope>NUCLEOTIDE SEQUENCE [LARGE SCALE GENOMIC DNA]</scope>
    <source>
        <strain evidence="6 7">RP1T</strain>
    </source>
</reference>
<dbReference type="InterPro" id="IPR010982">
    <property type="entry name" value="Lambda_DNA-bd_dom_sf"/>
</dbReference>
<keyword evidence="1" id="KW-0678">Repressor</keyword>
<dbReference type="AlphaFoldDB" id="A0A2S9QCY2"/>
<organism evidence="6 7">
    <name type="scientific">Labrys okinawensis</name>
    <dbReference type="NCBI Taxonomy" id="346911"/>
    <lineage>
        <taxon>Bacteria</taxon>
        <taxon>Pseudomonadati</taxon>
        <taxon>Pseudomonadota</taxon>
        <taxon>Alphaproteobacteria</taxon>
        <taxon>Hyphomicrobiales</taxon>
        <taxon>Xanthobacteraceae</taxon>
        <taxon>Labrys</taxon>
    </lineage>
</organism>
<feature type="domain" description="HTH lacI-type" evidence="5">
    <location>
        <begin position="10"/>
        <end position="67"/>
    </location>
</feature>
<dbReference type="SUPFAM" id="SSF47413">
    <property type="entry name" value="lambda repressor-like DNA-binding domains"/>
    <property type="match status" value="1"/>
</dbReference>
<proteinExistence type="predicted"/>
<dbReference type="Pfam" id="PF13407">
    <property type="entry name" value="Peripla_BP_4"/>
    <property type="match status" value="1"/>
</dbReference>
<accession>A0A2S9QCY2</accession>
<dbReference type="InterPro" id="IPR000843">
    <property type="entry name" value="HTH_LacI"/>
</dbReference>
<comment type="caution">
    <text evidence="6">The sequence shown here is derived from an EMBL/GenBank/DDBJ whole genome shotgun (WGS) entry which is preliminary data.</text>
</comment>
<sequence length="346" mass="37810">MARLPSGRRSTIYDIAAATKASPSTVSLVLNGSWTRYRIKEDTAKRVLKAAQELGYAVNMKARGLRLSRSGLAGMIIPHYRNRFFAGLAEAFETDTRQRGLCPIVVSTQRDEAIEASVTATLLSQQVEFLFIAGVRNTQPLNALCRAAGIPCVNLDLPGSDAPSVVTDNYGGARTLTEKLIAKLQKRRTAPRDLLFLGGIAGEHATDRRIEGFRDAVAANGQEMTPEVSCCGYRPSSAREALAARFQALGRMPDGLFINSITAFEGLVQFSLQVPRQAMREVSTVCSDWDPFAAHLPFDVTMTRQNVEAIIAEGYALVDNYVPGENPMVVVPPEFAPSSERESNWR</sequence>
<dbReference type="Pfam" id="PF00356">
    <property type="entry name" value="LacI"/>
    <property type="match status" value="1"/>
</dbReference>
<dbReference type="InterPro" id="IPR028082">
    <property type="entry name" value="Peripla_BP_I"/>
</dbReference>
<protein>
    <submittedName>
        <fullName evidence="6">LacI family transcriptional regulator</fullName>
    </submittedName>
</protein>
<evidence type="ECO:0000256" key="4">
    <source>
        <dbReference type="ARBA" id="ARBA00023163"/>
    </source>
</evidence>
<dbReference type="GO" id="GO:0000976">
    <property type="term" value="F:transcription cis-regulatory region binding"/>
    <property type="evidence" value="ECO:0007669"/>
    <property type="project" value="TreeGrafter"/>
</dbReference>
<gene>
    <name evidence="6" type="ORF">C5L14_11225</name>
</gene>
<evidence type="ECO:0000313" key="7">
    <source>
        <dbReference type="Proteomes" id="UP000237682"/>
    </source>
</evidence>
<dbReference type="SUPFAM" id="SSF53822">
    <property type="entry name" value="Periplasmic binding protein-like I"/>
    <property type="match status" value="1"/>
</dbReference>
<dbReference type="InterPro" id="IPR025997">
    <property type="entry name" value="SBP_2_dom"/>
</dbReference>
<evidence type="ECO:0000256" key="3">
    <source>
        <dbReference type="ARBA" id="ARBA00023125"/>
    </source>
</evidence>
<dbReference type="Gene3D" id="1.10.260.40">
    <property type="entry name" value="lambda repressor-like DNA-binding domains"/>
    <property type="match status" value="1"/>
</dbReference>
<dbReference type="PROSITE" id="PS50932">
    <property type="entry name" value="HTH_LACI_2"/>
    <property type="match status" value="1"/>
</dbReference>
<dbReference type="CDD" id="cd06274">
    <property type="entry name" value="PBP1_FruR"/>
    <property type="match status" value="1"/>
</dbReference>
<dbReference type="PANTHER" id="PTHR30146:SF45">
    <property type="entry name" value="CATABOLITE REPRESSOR_ACTIVATOR"/>
    <property type="match status" value="1"/>
</dbReference>
<dbReference type="EMBL" id="PUEJ01000004">
    <property type="protein sequence ID" value="PRH87204.1"/>
    <property type="molecule type" value="Genomic_DNA"/>
</dbReference>
<keyword evidence="4" id="KW-0804">Transcription</keyword>
<evidence type="ECO:0000256" key="2">
    <source>
        <dbReference type="ARBA" id="ARBA00023015"/>
    </source>
</evidence>
<evidence type="ECO:0000256" key="1">
    <source>
        <dbReference type="ARBA" id="ARBA00022491"/>
    </source>
</evidence>
<dbReference type="SMART" id="SM00354">
    <property type="entry name" value="HTH_LACI"/>
    <property type="match status" value="1"/>
</dbReference>
<keyword evidence="2" id="KW-0805">Transcription regulation</keyword>
<keyword evidence="3" id="KW-0238">DNA-binding</keyword>
<dbReference type="OrthoDB" id="7683681at2"/>
<dbReference type="RefSeq" id="WP_105862143.1">
    <property type="nucleotide sequence ID" value="NZ_PUEJ01000004.1"/>
</dbReference>
<evidence type="ECO:0000313" key="6">
    <source>
        <dbReference type="EMBL" id="PRH87204.1"/>
    </source>
</evidence>
<dbReference type="PANTHER" id="PTHR30146">
    <property type="entry name" value="LACI-RELATED TRANSCRIPTIONAL REPRESSOR"/>
    <property type="match status" value="1"/>
</dbReference>
<name>A0A2S9QCY2_9HYPH</name>
<dbReference type="CDD" id="cd01392">
    <property type="entry name" value="HTH_LacI"/>
    <property type="match status" value="1"/>
</dbReference>
<keyword evidence="7" id="KW-1185">Reference proteome</keyword>
<dbReference type="Proteomes" id="UP000237682">
    <property type="component" value="Unassembled WGS sequence"/>
</dbReference>
<dbReference type="GO" id="GO:0003700">
    <property type="term" value="F:DNA-binding transcription factor activity"/>
    <property type="evidence" value="ECO:0007669"/>
    <property type="project" value="TreeGrafter"/>
</dbReference>
<evidence type="ECO:0000259" key="5">
    <source>
        <dbReference type="PROSITE" id="PS50932"/>
    </source>
</evidence>
<dbReference type="Gene3D" id="3.40.50.2300">
    <property type="match status" value="2"/>
</dbReference>